<dbReference type="Gene3D" id="3.40.50.970">
    <property type="match status" value="1"/>
</dbReference>
<protein>
    <recommendedName>
        <fullName evidence="2">Thiamine pyrophosphate enzyme TPP-binding domain-containing protein</fullName>
    </recommendedName>
</protein>
<comment type="caution">
    <text evidence="1">The sequence shown here is derived from an EMBL/GenBank/DDBJ whole genome shotgun (WGS) entry which is preliminary data.</text>
</comment>
<accession>X0XCF6</accession>
<dbReference type="InterPro" id="IPR029061">
    <property type="entry name" value="THDP-binding"/>
</dbReference>
<dbReference type="EMBL" id="BARS01041632">
    <property type="protein sequence ID" value="GAG34348.1"/>
    <property type="molecule type" value="Genomic_DNA"/>
</dbReference>
<organism evidence="1">
    <name type="scientific">marine sediment metagenome</name>
    <dbReference type="NCBI Taxonomy" id="412755"/>
    <lineage>
        <taxon>unclassified sequences</taxon>
        <taxon>metagenomes</taxon>
        <taxon>ecological metagenomes</taxon>
    </lineage>
</organism>
<proteinExistence type="predicted"/>
<gene>
    <name evidence="1" type="ORF">S01H1_63286</name>
</gene>
<dbReference type="SUPFAM" id="SSF52518">
    <property type="entry name" value="Thiamin diphosphate-binding fold (THDP-binding)"/>
    <property type="match status" value="1"/>
</dbReference>
<dbReference type="AlphaFoldDB" id="X0XCF6"/>
<evidence type="ECO:0008006" key="2">
    <source>
        <dbReference type="Google" id="ProtNLM"/>
    </source>
</evidence>
<reference evidence="1" key="1">
    <citation type="journal article" date="2014" name="Front. Microbiol.">
        <title>High frequency of phylogenetically diverse reductive dehalogenase-homologous genes in deep subseafloor sedimentary metagenomes.</title>
        <authorList>
            <person name="Kawai M."/>
            <person name="Futagami T."/>
            <person name="Toyoda A."/>
            <person name="Takaki Y."/>
            <person name="Nishi S."/>
            <person name="Hori S."/>
            <person name="Arai W."/>
            <person name="Tsubouchi T."/>
            <person name="Morono Y."/>
            <person name="Uchiyama I."/>
            <person name="Ito T."/>
            <person name="Fujiyama A."/>
            <person name="Inagaki F."/>
            <person name="Takami H."/>
        </authorList>
    </citation>
    <scope>NUCLEOTIDE SEQUENCE</scope>
    <source>
        <strain evidence="1">Expedition CK06-06</strain>
    </source>
</reference>
<name>X0XCF6_9ZZZZ</name>
<sequence>RQAMDHDGPVVCEFQVKPDENLYPMVPAGASLAETIDLPAYEDERVEVTA</sequence>
<feature type="non-terminal residue" evidence="1">
    <location>
        <position position="1"/>
    </location>
</feature>
<evidence type="ECO:0000313" key="1">
    <source>
        <dbReference type="EMBL" id="GAG34348.1"/>
    </source>
</evidence>